<dbReference type="EMBL" id="JACIGI010000046">
    <property type="protein sequence ID" value="MBB4287675.1"/>
    <property type="molecule type" value="Genomic_DNA"/>
</dbReference>
<accession>A0A7W6S2G3</accession>
<name>A0A7W6S2G3_9PROT</name>
<dbReference type="RefSeq" id="WP_184437665.1">
    <property type="nucleotide sequence ID" value="NZ_JACIGI010000046.1"/>
</dbReference>
<reference evidence="1 2" key="1">
    <citation type="submission" date="2020-08" db="EMBL/GenBank/DDBJ databases">
        <title>Genome sequencing of Purple Non-Sulfur Bacteria from various extreme environments.</title>
        <authorList>
            <person name="Mayer M."/>
        </authorList>
    </citation>
    <scope>NUCLEOTIDE SEQUENCE [LARGE SCALE GENOMIC DNA]</scope>
    <source>
        <strain evidence="1 2">JA135</strain>
    </source>
</reference>
<organism evidence="1 2">
    <name type="scientific">Roseospira goensis</name>
    <dbReference type="NCBI Taxonomy" id="391922"/>
    <lineage>
        <taxon>Bacteria</taxon>
        <taxon>Pseudomonadati</taxon>
        <taxon>Pseudomonadota</taxon>
        <taxon>Alphaproteobacteria</taxon>
        <taxon>Rhodospirillales</taxon>
        <taxon>Rhodospirillaceae</taxon>
        <taxon>Roseospira</taxon>
    </lineage>
</organism>
<protein>
    <submittedName>
        <fullName evidence="1">Uncharacterized small protein (DUF1192 family)</fullName>
    </submittedName>
</protein>
<dbReference type="Proteomes" id="UP000555728">
    <property type="component" value="Unassembled WGS sequence"/>
</dbReference>
<proteinExistence type="predicted"/>
<evidence type="ECO:0000313" key="2">
    <source>
        <dbReference type="Proteomes" id="UP000555728"/>
    </source>
</evidence>
<comment type="caution">
    <text evidence="1">The sequence shown here is derived from an EMBL/GenBank/DDBJ whole genome shotgun (WGS) entry which is preliminary data.</text>
</comment>
<dbReference type="AlphaFoldDB" id="A0A7W6S2G3"/>
<gene>
    <name evidence="1" type="ORF">GGD88_003430</name>
</gene>
<dbReference type="GO" id="GO:0019058">
    <property type="term" value="P:viral life cycle"/>
    <property type="evidence" value="ECO:0007669"/>
    <property type="project" value="InterPro"/>
</dbReference>
<dbReference type="Gene3D" id="3.30.1580.10">
    <property type="entry name" value="Head-to-tail joining protein W"/>
    <property type="match status" value="1"/>
</dbReference>
<keyword evidence="2" id="KW-1185">Reference proteome</keyword>
<dbReference type="InterPro" id="IPR036626">
    <property type="entry name" value="GpW_sf"/>
</dbReference>
<sequence>MTDPCTRAAELRALRSDLVSGQVPARIRFDREEVEFFKADPAALDREIARMEAECARSQGRRPRYAVIPRFRRY</sequence>
<evidence type="ECO:0000313" key="1">
    <source>
        <dbReference type="EMBL" id="MBB4287675.1"/>
    </source>
</evidence>